<evidence type="ECO:0000259" key="1">
    <source>
        <dbReference type="PROSITE" id="PS50902"/>
    </source>
</evidence>
<dbReference type="EMBL" id="JBFAKC010000004">
    <property type="protein sequence ID" value="MEV0708271.1"/>
    <property type="molecule type" value="Genomic_DNA"/>
</dbReference>
<dbReference type="Pfam" id="PF00258">
    <property type="entry name" value="Flavodoxin_1"/>
    <property type="match status" value="1"/>
</dbReference>
<name>A0ABV3FSU8_9NOCA</name>
<evidence type="ECO:0000313" key="2">
    <source>
        <dbReference type="EMBL" id="MEV0708271.1"/>
    </source>
</evidence>
<dbReference type="RefSeq" id="WP_357782789.1">
    <property type="nucleotide sequence ID" value="NZ_JBFAKC010000004.1"/>
</dbReference>
<dbReference type="InterPro" id="IPR029039">
    <property type="entry name" value="Flavoprotein-like_sf"/>
</dbReference>
<dbReference type="Proteomes" id="UP001551695">
    <property type="component" value="Unassembled WGS sequence"/>
</dbReference>
<evidence type="ECO:0000313" key="3">
    <source>
        <dbReference type="Proteomes" id="UP001551695"/>
    </source>
</evidence>
<comment type="caution">
    <text evidence="2">The sequence shown here is derived from an EMBL/GenBank/DDBJ whole genome shotgun (WGS) entry which is preliminary data.</text>
</comment>
<gene>
    <name evidence="2" type="ORF">AB0I48_11950</name>
</gene>
<dbReference type="InterPro" id="IPR008254">
    <property type="entry name" value="Flavodoxin/NO_synth"/>
</dbReference>
<protein>
    <submittedName>
        <fullName evidence="2">Flavodoxin domain-containing protein</fullName>
    </submittedName>
</protein>
<feature type="domain" description="Flavodoxin-like" evidence="1">
    <location>
        <begin position="3"/>
        <end position="164"/>
    </location>
</feature>
<dbReference type="Gene3D" id="3.40.50.360">
    <property type="match status" value="1"/>
</dbReference>
<sequence length="175" mass="18648">MRARIVHESMYGNTAAIAAAIAVGLGEYFSVETVTVAEAAESPLPAVDLLVVGGPTHAFGLSRPQSRQDAAERSETPIATEVGIREWLRDAERVAPGARAVAFGTRLARPRWLTGSAARGAGKLLRRAGYELATPPMDFLVESTTGPLTTGEVERARSWASRLARAEADRGADHR</sequence>
<proteinExistence type="predicted"/>
<dbReference type="PROSITE" id="PS50902">
    <property type="entry name" value="FLAVODOXIN_LIKE"/>
    <property type="match status" value="1"/>
</dbReference>
<keyword evidence="3" id="KW-1185">Reference proteome</keyword>
<accession>A0ABV3FSU8</accession>
<dbReference type="SUPFAM" id="SSF52218">
    <property type="entry name" value="Flavoproteins"/>
    <property type="match status" value="1"/>
</dbReference>
<reference evidence="2 3" key="1">
    <citation type="submission" date="2024-06" db="EMBL/GenBank/DDBJ databases">
        <title>The Natural Products Discovery Center: Release of the First 8490 Sequenced Strains for Exploring Actinobacteria Biosynthetic Diversity.</title>
        <authorList>
            <person name="Kalkreuter E."/>
            <person name="Kautsar S.A."/>
            <person name="Yang D."/>
            <person name="Bader C.D."/>
            <person name="Teijaro C.N."/>
            <person name="Fluegel L."/>
            <person name="Davis C.M."/>
            <person name="Simpson J.R."/>
            <person name="Lauterbach L."/>
            <person name="Steele A.D."/>
            <person name="Gui C."/>
            <person name="Meng S."/>
            <person name="Li G."/>
            <person name="Viehrig K."/>
            <person name="Ye F."/>
            <person name="Su P."/>
            <person name="Kiefer A.F."/>
            <person name="Nichols A."/>
            <person name="Cepeda A.J."/>
            <person name="Yan W."/>
            <person name="Fan B."/>
            <person name="Jiang Y."/>
            <person name="Adhikari A."/>
            <person name="Zheng C.-J."/>
            <person name="Schuster L."/>
            <person name="Cowan T.M."/>
            <person name="Smanski M.J."/>
            <person name="Chevrette M.G."/>
            <person name="De Carvalho L.P.S."/>
            <person name="Shen B."/>
        </authorList>
    </citation>
    <scope>NUCLEOTIDE SEQUENCE [LARGE SCALE GENOMIC DNA]</scope>
    <source>
        <strain evidence="2 3">NPDC050403</strain>
    </source>
</reference>
<organism evidence="2 3">
    <name type="scientific">Nocardia aurea</name>
    <dbReference type="NCBI Taxonomy" id="2144174"/>
    <lineage>
        <taxon>Bacteria</taxon>
        <taxon>Bacillati</taxon>
        <taxon>Actinomycetota</taxon>
        <taxon>Actinomycetes</taxon>
        <taxon>Mycobacteriales</taxon>
        <taxon>Nocardiaceae</taxon>
        <taxon>Nocardia</taxon>
    </lineage>
</organism>